<dbReference type="Pfam" id="PF01175">
    <property type="entry name" value="Urocanase"/>
    <property type="match status" value="1"/>
</dbReference>
<feature type="domain" description="Urocanase C-terminal" evidence="7">
    <location>
        <begin position="347"/>
        <end position="539"/>
    </location>
</feature>
<dbReference type="OrthoDB" id="9764874at2"/>
<keyword evidence="3" id="KW-0456">Lyase</keyword>
<evidence type="ECO:0000259" key="7">
    <source>
        <dbReference type="Pfam" id="PF17392"/>
    </source>
</evidence>
<dbReference type="InterPro" id="IPR036190">
    <property type="entry name" value="Urocanase_sf"/>
</dbReference>
<organism evidence="8 9">
    <name type="scientific">Mesorhizobium wenxiniae</name>
    <dbReference type="NCBI Taxonomy" id="2014805"/>
    <lineage>
        <taxon>Bacteria</taxon>
        <taxon>Pseudomonadati</taxon>
        <taxon>Pseudomonadota</taxon>
        <taxon>Alphaproteobacteria</taxon>
        <taxon>Hyphomicrobiales</taxon>
        <taxon>Phyllobacteriaceae</taxon>
        <taxon>Mesorhizobium</taxon>
    </lineage>
</organism>
<evidence type="ECO:0000256" key="1">
    <source>
        <dbReference type="ARBA" id="ARBA00001911"/>
    </source>
</evidence>
<dbReference type="EMBL" id="NPKH01000037">
    <property type="protein sequence ID" value="PAP92060.1"/>
    <property type="molecule type" value="Genomic_DNA"/>
</dbReference>
<name>A0A271K8T9_9HYPH</name>
<feature type="domain" description="Urocanase N-terminal" evidence="6">
    <location>
        <begin position="10"/>
        <end position="131"/>
    </location>
</feature>
<dbReference type="InterPro" id="IPR035401">
    <property type="entry name" value="Urocanase_C"/>
</dbReference>
<evidence type="ECO:0000259" key="6">
    <source>
        <dbReference type="Pfam" id="PF17391"/>
    </source>
</evidence>
<dbReference type="GO" id="GO:0019557">
    <property type="term" value="P:L-histidine catabolic process to glutamate and formate"/>
    <property type="evidence" value="ECO:0007669"/>
    <property type="project" value="UniProtKB-UniPathway"/>
</dbReference>
<dbReference type="InterPro" id="IPR035085">
    <property type="entry name" value="Urocanase_Rossmann-like"/>
</dbReference>
<accession>A0A271K8T9</accession>
<dbReference type="PANTHER" id="PTHR12216:SF4">
    <property type="entry name" value="UROCANATE HYDRATASE"/>
    <property type="match status" value="1"/>
</dbReference>
<gene>
    <name evidence="8" type="ORF">CIT31_29170</name>
</gene>
<dbReference type="NCBIfam" id="NF003820">
    <property type="entry name" value="PRK05414.1"/>
    <property type="match status" value="1"/>
</dbReference>
<proteinExistence type="predicted"/>
<dbReference type="Proteomes" id="UP000215931">
    <property type="component" value="Unassembled WGS sequence"/>
</dbReference>
<reference evidence="8 9" key="1">
    <citation type="submission" date="2017-08" db="EMBL/GenBank/DDBJ databases">
        <title>Mesorhizobium wenxinae sp. nov., a novel rhizobial species isolated from root nodules of chickpea (Cicer arietinum L.).</title>
        <authorList>
            <person name="Zhang J."/>
        </authorList>
    </citation>
    <scope>NUCLEOTIDE SEQUENCE [LARGE SCALE GENOMIC DNA]</scope>
    <source>
        <strain evidence="9">WYCCWR 10019</strain>
    </source>
</reference>
<feature type="domain" description="Urocanase Rossmann-like" evidence="5">
    <location>
        <begin position="135"/>
        <end position="343"/>
    </location>
</feature>
<dbReference type="GO" id="GO:0016153">
    <property type="term" value="F:urocanate hydratase activity"/>
    <property type="evidence" value="ECO:0007669"/>
    <property type="project" value="UniProtKB-UniRule"/>
</dbReference>
<keyword evidence="9" id="KW-1185">Reference proteome</keyword>
<dbReference type="EC" id="4.2.1.49" evidence="4"/>
<dbReference type="PIRSF" id="PIRSF001423">
    <property type="entry name" value="Urocanate_hydrat"/>
    <property type="match status" value="1"/>
</dbReference>
<dbReference type="Gene3D" id="3.40.50.10730">
    <property type="entry name" value="Urocanase like domains"/>
    <property type="match status" value="1"/>
</dbReference>
<dbReference type="InterPro" id="IPR023637">
    <property type="entry name" value="Urocanase-like"/>
</dbReference>
<dbReference type="SUPFAM" id="SSF111326">
    <property type="entry name" value="Urocanase"/>
    <property type="match status" value="1"/>
</dbReference>
<evidence type="ECO:0000259" key="5">
    <source>
        <dbReference type="Pfam" id="PF01175"/>
    </source>
</evidence>
<dbReference type="Gene3D" id="3.40.1770.10">
    <property type="entry name" value="Urocanase superfamily"/>
    <property type="match status" value="1"/>
</dbReference>
<dbReference type="UniPathway" id="UPA00379">
    <property type="reaction ID" value="UER00550"/>
</dbReference>
<dbReference type="RefSeq" id="WP_095521385.1">
    <property type="nucleotide sequence ID" value="NZ_NPKH01000037.1"/>
</dbReference>
<dbReference type="NCBIfam" id="TIGR01228">
    <property type="entry name" value="hutU"/>
    <property type="match status" value="1"/>
</dbReference>
<dbReference type="Pfam" id="PF17391">
    <property type="entry name" value="Urocanase_N"/>
    <property type="match status" value="1"/>
</dbReference>
<dbReference type="Pfam" id="PF17392">
    <property type="entry name" value="Urocanase_C"/>
    <property type="match status" value="1"/>
</dbReference>
<dbReference type="AlphaFoldDB" id="A0A271K8T9"/>
<sequence length="568" mass="62313">MSTVAMLNGVKAHRGQELRCKGWKQESILRMLENNLENAERPENLVVYGGIGKAARNWESYHAIVEALKNLENDETLAVQAGMPVAVFKTHRLAPRVVMGNTNVINANWPMFYKLMEQNLTTFSSYTAGPWQYIGSQGVVEGTFETLSLVADEHFGGELAGRIFFTAGLGGMGRSQPFAMTMHGGVTVCVEVREDIIKQRIASRYADIQVASLNEAIELAEDAKARKQPLGIILAGNMCDVMEEALELGWKPDIVTEMCPCHDPYALVASGFTPGDAVSLRIGDPDTYLQRSRETMLRMVKSLNRFMDRGSVVFEYGTFIRKECVDAGMPREEAFRFPGCIARYVRPLFFQGRGPFRWTCISGEQADQARLDKLALELFPDDQIVQRWIPRASAKLPIEGLPARICFLGFGQRKAFGLAANALVRNGELKGPIAFSRDNLDCGSIANPAFETEDMIDGSDAISDWPYLNALLNTAAMADLVAIQANGTMGISAHTGVTMIADGTDEADMRLEACLTTDAGIGIVRHAQAGYPMARQVAEGKGPLTDETISIPLWWSPDANFGPPLKKA</sequence>
<dbReference type="PANTHER" id="PTHR12216">
    <property type="entry name" value="UROCANATE HYDRATASE"/>
    <property type="match status" value="1"/>
</dbReference>
<evidence type="ECO:0000256" key="4">
    <source>
        <dbReference type="NCBIfam" id="TIGR01228"/>
    </source>
</evidence>
<protein>
    <recommendedName>
        <fullName evidence="4">Urocanate hydratase</fullName>
        <ecNumber evidence="4">4.2.1.49</ecNumber>
    </recommendedName>
</protein>
<evidence type="ECO:0000313" key="9">
    <source>
        <dbReference type="Proteomes" id="UP000215931"/>
    </source>
</evidence>
<keyword evidence="2" id="KW-0520">NAD</keyword>
<evidence type="ECO:0000256" key="3">
    <source>
        <dbReference type="ARBA" id="ARBA00023239"/>
    </source>
</evidence>
<dbReference type="InterPro" id="IPR035400">
    <property type="entry name" value="Urocanase_N"/>
</dbReference>
<evidence type="ECO:0000256" key="2">
    <source>
        <dbReference type="ARBA" id="ARBA00023027"/>
    </source>
</evidence>
<evidence type="ECO:0000313" key="8">
    <source>
        <dbReference type="EMBL" id="PAP92060.1"/>
    </source>
</evidence>
<comment type="cofactor">
    <cofactor evidence="1">
        <name>NAD(+)</name>
        <dbReference type="ChEBI" id="CHEBI:57540"/>
    </cofactor>
</comment>
<comment type="caution">
    <text evidence="8">The sequence shown here is derived from an EMBL/GenBank/DDBJ whole genome shotgun (WGS) entry which is preliminary data.</text>
</comment>
<dbReference type="GO" id="GO:0019556">
    <property type="term" value="P:L-histidine catabolic process to glutamate and formamide"/>
    <property type="evidence" value="ECO:0007669"/>
    <property type="project" value="UniProtKB-UniPathway"/>
</dbReference>
<dbReference type="InterPro" id="IPR038364">
    <property type="entry name" value="Urocanase_central_sf"/>
</dbReference>